<dbReference type="GO" id="GO:0008710">
    <property type="term" value="F:8-amino-7-oxononanoate synthase activity"/>
    <property type="evidence" value="ECO:0007669"/>
    <property type="project" value="UniProtKB-EC"/>
</dbReference>
<evidence type="ECO:0000256" key="3">
    <source>
        <dbReference type="ARBA" id="ARBA00010008"/>
    </source>
</evidence>
<dbReference type="SUPFAM" id="SSF53383">
    <property type="entry name" value="PLP-dependent transferases"/>
    <property type="match status" value="1"/>
</dbReference>
<comment type="pathway">
    <text evidence="2">Cofactor biosynthesis; biotin biosynthesis.</text>
</comment>
<evidence type="ECO:0000256" key="12">
    <source>
        <dbReference type="RuleBase" id="RU003693"/>
    </source>
</evidence>
<keyword evidence="7" id="KW-0093">Biotin biosynthesis</keyword>
<comment type="catalytic activity">
    <reaction evidence="11">
        <text>6-carboxyhexanoyl-[ACP] + L-alanine + H(+) = (8S)-8-amino-7-oxononanoate + holo-[ACP] + CO2</text>
        <dbReference type="Rhea" id="RHEA:42288"/>
        <dbReference type="Rhea" id="RHEA-COMP:9685"/>
        <dbReference type="Rhea" id="RHEA-COMP:9955"/>
        <dbReference type="ChEBI" id="CHEBI:15378"/>
        <dbReference type="ChEBI" id="CHEBI:16526"/>
        <dbReference type="ChEBI" id="CHEBI:57972"/>
        <dbReference type="ChEBI" id="CHEBI:64479"/>
        <dbReference type="ChEBI" id="CHEBI:78846"/>
        <dbReference type="ChEBI" id="CHEBI:149468"/>
        <dbReference type="EC" id="2.3.1.47"/>
    </reaction>
</comment>
<sequence length="373" mass="38918">MVLDPLRHLTEDLAALERSDLLRDPSNAPPPPGALVLCSNDYLGYASLPWGAVDAAVAGGAGASRLVSGNHATHLEAERAIADWLGTEAALLFSSGYAANVGLLSSLPGPGDVIISDALNHASIIDGCRLSRAAVVVVPHLNLEAVETALRNAGSSRRRWVVTEAIFSMDGDRPDLHALRSLCDAHDAALLVDEAHALGVVGPAGAGLCAHQGVRADVRIGTLGKALGLHGAFVAGSTALRTWLWNRARSFVFSTGISPFLASAVVDRVGRAAADDAGRRRLHATYDQLRDGLRKLGAPIPVTSNAPILPWLLDTPGAAVALSRRLAAASILVQPIRPPTVPQGSSRLRITATACHTSQAIEHALHVFGGLLR</sequence>
<dbReference type="PROSITE" id="PS00599">
    <property type="entry name" value="AA_TRANSFER_CLASS_2"/>
    <property type="match status" value="1"/>
</dbReference>
<evidence type="ECO:0000256" key="1">
    <source>
        <dbReference type="ARBA" id="ARBA00001933"/>
    </source>
</evidence>
<comment type="subunit">
    <text evidence="4">Homodimer.</text>
</comment>
<dbReference type="STRING" id="52.CMC5_005350"/>
<evidence type="ECO:0000313" key="14">
    <source>
        <dbReference type="EMBL" id="AKT36422.1"/>
    </source>
</evidence>
<evidence type="ECO:0000259" key="13">
    <source>
        <dbReference type="Pfam" id="PF00155"/>
    </source>
</evidence>
<evidence type="ECO:0000256" key="9">
    <source>
        <dbReference type="ARBA" id="ARBA00032610"/>
    </source>
</evidence>
<dbReference type="EMBL" id="CP012159">
    <property type="protein sequence ID" value="AKT36422.1"/>
    <property type="molecule type" value="Genomic_DNA"/>
</dbReference>
<reference evidence="14 15" key="1">
    <citation type="submission" date="2015-07" db="EMBL/GenBank/DDBJ databases">
        <title>Genome analysis of myxobacterium Chondromyces crocatus Cm c5 reveals a high potential for natural compound synthesis and the genetic basis for the loss of fruiting body formation.</title>
        <authorList>
            <person name="Zaburannyi N."/>
            <person name="Bunk B."/>
            <person name="Maier J."/>
            <person name="Overmann J."/>
            <person name="Mueller R."/>
        </authorList>
    </citation>
    <scope>NUCLEOTIDE SEQUENCE [LARGE SCALE GENOMIC DNA]</scope>
    <source>
        <strain evidence="14 15">Cm c5</strain>
    </source>
</reference>
<evidence type="ECO:0000256" key="10">
    <source>
        <dbReference type="ARBA" id="ARBA00033381"/>
    </source>
</evidence>
<dbReference type="RefSeq" id="WP_050435673.1">
    <property type="nucleotide sequence ID" value="NZ_CP012159.1"/>
</dbReference>
<dbReference type="KEGG" id="ccro:CMC5_005350"/>
<evidence type="ECO:0000256" key="11">
    <source>
        <dbReference type="ARBA" id="ARBA00047715"/>
    </source>
</evidence>
<evidence type="ECO:0000256" key="4">
    <source>
        <dbReference type="ARBA" id="ARBA00011738"/>
    </source>
</evidence>
<protein>
    <recommendedName>
        <fullName evidence="5">8-amino-7-oxononanoate synthase</fullName>
        <ecNumber evidence="5">2.3.1.47</ecNumber>
    </recommendedName>
    <alternativeName>
        <fullName evidence="9">7-keto-8-amino-pelargonic acid synthase</fullName>
    </alternativeName>
    <alternativeName>
        <fullName evidence="10">8-amino-7-ketopelargonate synthase</fullName>
    </alternativeName>
</protein>
<evidence type="ECO:0000256" key="6">
    <source>
        <dbReference type="ARBA" id="ARBA00022679"/>
    </source>
</evidence>
<dbReference type="InterPro" id="IPR050087">
    <property type="entry name" value="AON_synthase_class-II"/>
</dbReference>
<comment type="similarity">
    <text evidence="3">Belongs to the class-II pyridoxal-phosphate-dependent aminotransferase family. BioF subfamily.</text>
</comment>
<gene>
    <name evidence="14" type="primary">kbl</name>
    <name evidence="14" type="ORF">CMC5_005350</name>
</gene>
<evidence type="ECO:0000256" key="2">
    <source>
        <dbReference type="ARBA" id="ARBA00004746"/>
    </source>
</evidence>
<dbReference type="GO" id="GO:0016874">
    <property type="term" value="F:ligase activity"/>
    <property type="evidence" value="ECO:0007669"/>
    <property type="project" value="UniProtKB-KW"/>
</dbReference>
<dbReference type="EC" id="2.3.1.47" evidence="5"/>
<accession>A0A0K1E6U3</accession>
<comment type="cofactor">
    <cofactor evidence="1 12">
        <name>pyridoxal 5'-phosphate</name>
        <dbReference type="ChEBI" id="CHEBI:597326"/>
    </cofactor>
</comment>
<dbReference type="PANTHER" id="PTHR13693">
    <property type="entry name" value="CLASS II AMINOTRANSFERASE/8-AMINO-7-OXONONANOATE SYNTHASE"/>
    <property type="match status" value="1"/>
</dbReference>
<dbReference type="GO" id="GO:0009102">
    <property type="term" value="P:biotin biosynthetic process"/>
    <property type="evidence" value="ECO:0007669"/>
    <property type="project" value="UniProtKB-KW"/>
</dbReference>
<dbReference type="PANTHER" id="PTHR13693:SF100">
    <property type="entry name" value="8-AMINO-7-OXONONANOATE SYNTHASE"/>
    <property type="match status" value="1"/>
</dbReference>
<name>A0A0K1E6U3_CHOCO</name>
<dbReference type="InterPro" id="IPR015422">
    <property type="entry name" value="PyrdxlP-dep_Trfase_small"/>
</dbReference>
<evidence type="ECO:0000256" key="8">
    <source>
        <dbReference type="ARBA" id="ARBA00022898"/>
    </source>
</evidence>
<dbReference type="Pfam" id="PF00155">
    <property type="entry name" value="Aminotran_1_2"/>
    <property type="match status" value="1"/>
</dbReference>
<dbReference type="Gene3D" id="3.40.640.10">
    <property type="entry name" value="Type I PLP-dependent aspartate aminotransferase-like (Major domain)"/>
    <property type="match status" value="1"/>
</dbReference>
<evidence type="ECO:0000313" key="15">
    <source>
        <dbReference type="Proteomes" id="UP000067626"/>
    </source>
</evidence>
<dbReference type="AlphaFoldDB" id="A0A0K1E6U3"/>
<dbReference type="InterPro" id="IPR004839">
    <property type="entry name" value="Aminotransferase_I/II_large"/>
</dbReference>
<keyword evidence="14" id="KW-0436">Ligase</keyword>
<keyword evidence="15" id="KW-1185">Reference proteome</keyword>
<dbReference type="GO" id="GO:0030170">
    <property type="term" value="F:pyridoxal phosphate binding"/>
    <property type="evidence" value="ECO:0007669"/>
    <property type="project" value="InterPro"/>
</dbReference>
<evidence type="ECO:0000256" key="7">
    <source>
        <dbReference type="ARBA" id="ARBA00022756"/>
    </source>
</evidence>
<proteinExistence type="inferred from homology"/>
<dbReference type="InterPro" id="IPR015424">
    <property type="entry name" value="PyrdxlP-dep_Trfase"/>
</dbReference>
<dbReference type="Proteomes" id="UP000067626">
    <property type="component" value="Chromosome"/>
</dbReference>
<keyword evidence="6" id="KW-0808">Transferase</keyword>
<feature type="domain" description="Aminotransferase class I/classII large" evidence="13">
    <location>
        <begin position="35"/>
        <end position="367"/>
    </location>
</feature>
<dbReference type="OrthoDB" id="9807157at2"/>
<dbReference type="Gene3D" id="3.90.1150.10">
    <property type="entry name" value="Aspartate Aminotransferase, domain 1"/>
    <property type="match status" value="1"/>
</dbReference>
<keyword evidence="8 12" id="KW-0663">Pyridoxal phosphate</keyword>
<dbReference type="InterPro" id="IPR001917">
    <property type="entry name" value="Aminotrans_II_pyridoxalP_BS"/>
</dbReference>
<organism evidence="14 15">
    <name type="scientific">Chondromyces crocatus</name>
    <dbReference type="NCBI Taxonomy" id="52"/>
    <lineage>
        <taxon>Bacteria</taxon>
        <taxon>Pseudomonadati</taxon>
        <taxon>Myxococcota</taxon>
        <taxon>Polyangia</taxon>
        <taxon>Polyangiales</taxon>
        <taxon>Polyangiaceae</taxon>
        <taxon>Chondromyces</taxon>
    </lineage>
</organism>
<dbReference type="InterPro" id="IPR015421">
    <property type="entry name" value="PyrdxlP-dep_Trfase_major"/>
</dbReference>
<evidence type="ECO:0000256" key="5">
    <source>
        <dbReference type="ARBA" id="ARBA00013187"/>
    </source>
</evidence>
<dbReference type="PATRIC" id="fig|52.7.peg.574"/>